<dbReference type="HOGENOM" id="CLU_3065015_0_0_3"/>
<evidence type="ECO:0000313" key="1">
    <source>
        <dbReference type="EMBL" id="ABX09498.1"/>
    </source>
</evidence>
<reference evidence="1 2" key="1">
    <citation type="journal article" date="2007" name="PLoS Genet.">
        <title>Patterns and implications of gene gain and loss in the evolution of Prochlorococcus.</title>
        <authorList>
            <person name="Kettler G.C."/>
            <person name="Martiny A.C."/>
            <person name="Huang K."/>
            <person name="Zucker J."/>
            <person name="Coleman M.L."/>
            <person name="Rodrigue S."/>
            <person name="Chen F."/>
            <person name="Lapidus A."/>
            <person name="Ferriera S."/>
            <person name="Johnson J."/>
            <person name="Steglich C."/>
            <person name="Church G.M."/>
            <person name="Richardson P."/>
            <person name="Chisholm S.W."/>
        </authorList>
    </citation>
    <scope>NUCLEOTIDE SEQUENCE [LARGE SCALE GENOMIC DNA]</scope>
    <source>
        <strain evidence="2">MIT 9211</strain>
    </source>
</reference>
<organism evidence="1 2">
    <name type="scientific">Prochlorococcus marinus (strain MIT 9211)</name>
    <dbReference type="NCBI Taxonomy" id="93059"/>
    <lineage>
        <taxon>Bacteria</taxon>
        <taxon>Bacillati</taxon>
        <taxon>Cyanobacteriota</taxon>
        <taxon>Cyanophyceae</taxon>
        <taxon>Synechococcales</taxon>
        <taxon>Prochlorococcaceae</taxon>
        <taxon>Prochlorococcus</taxon>
    </lineage>
</organism>
<evidence type="ECO:0000313" key="2">
    <source>
        <dbReference type="Proteomes" id="UP000000788"/>
    </source>
</evidence>
<gene>
    <name evidence="1" type="ordered locus">P9211_15671</name>
</gene>
<accession>A9BCD6</accession>
<dbReference type="AlphaFoldDB" id="A9BCD6"/>
<name>A9BCD6_PROM4</name>
<proteinExistence type="predicted"/>
<sequence length="53" mass="5665">MTFGCVIRLPQAAASNRAVGIASPAYPPMEHPIPEGINKREGMGNELVKILFA</sequence>
<dbReference type="KEGG" id="pmj:P9211_15671"/>
<dbReference type="EMBL" id="CP000878">
    <property type="protein sequence ID" value="ABX09498.1"/>
    <property type="molecule type" value="Genomic_DNA"/>
</dbReference>
<dbReference type="Proteomes" id="UP000000788">
    <property type="component" value="Chromosome"/>
</dbReference>
<keyword evidence="2" id="KW-1185">Reference proteome</keyword>
<protein>
    <submittedName>
        <fullName evidence="1">Uncharacterized protein</fullName>
    </submittedName>
</protein>